<dbReference type="GO" id="GO:0007166">
    <property type="term" value="P:cell surface receptor signaling pathway"/>
    <property type="evidence" value="ECO:0007669"/>
    <property type="project" value="InterPro"/>
</dbReference>
<keyword evidence="6" id="KW-0807">Transducer</keyword>
<feature type="transmembrane region" description="Helical" evidence="9">
    <location>
        <begin position="408"/>
        <end position="428"/>
    </location>
</feature>
<accession>A0A7U3NUS1</accession>
<feature type="transmembrane region" description="Helical" evidence="9">
    <location>
        <begin position="605"/>
        <end position="626"/>
    </location>
</feature>
<dbReference type="Pfam" id="PF00002">
    <property type="entry name" value="7tm_2"/>
    <property type="match status" value="1"/>
</dbReference>
<dbReference type="OrthoDB" id="6134459at2759"/>
<keyword evidence="6" id="KW-0675">Receptor</keyword>
<dbReference type="SUPFAM" id="SSF81321">
    <property type="entry name" value="Family A G protein-coupled receptor-like"/>
    <property type="match status" value="1"/>
</dbReference>
<evidence type="ECO:0000256" key="6">
    <source>
        <dbReference type="ARBA" id="ARBA00023040"/>
    </source>
</evidence>
<evidence type="ECO:0000256" key="9">
    <source>
        <dbReference type="SAM" id="Phobius"/>
    </source>
</evidence>
<sequence>MSNATLFKCHCNGNQEWDGNACNDMKTIVAVIDLHTYSRLAFNTTDFGSIVISGPPSCSLPALPLTLDSREGFEFSLMVNGSLFWNSRIYTEYCIEHTPGSSWLTRLCVSPPPVRTCCPPGHMQARNGSCIAWADGRFAPPVLVETEVMYWEAKEVGPLDIICPDKWDKLRLTLDDKNVSLLYHGGETQLKWLPPTIQQQYPDKFCVARDAESEEGTSHYVANLCFLDPLVEHTETCQNKPCVRKCCPKDQFHVETCMPVTDETQRWNPVFYNQSNGAVVEATNFTGNFTYVTGYPLCKEYFLMEPHQVETDVFHLMTDGSLYVPVFQQHFQADRYCMDNFWDPEDNVIRMLPLVCFHEEAAESKACEAMHSYLYPILLLVSCVFLGVTLLVYVSVPELHAKVHGKCLVSHVSALLIAYCSLITVQWATNKLPTVACKIMASLTHVSFLAAFFWLNVMCFDIWWTLKSMRPVAESGERSRFRFKMYSLYSWGCPLLIAVASFIVQELPEDFGVIKPDFGNTKCWFDNNKSLWAYFYGFVLTLVVANIIFFCQVAYILVMAQNDPILQRTRQQNRERMWLYVKLFLVMGITWIAEVISWQEGTCEAWVFTDVINSLQGFSIFIIFICKKNMLRKIRTKWDPYLRRMKEMVGSTRLSHSGVPNTSQVHSSFSSTSNRPNHSAASQRTVQSQISIDPTSSTRKLSASSLSPVTGVQVHSQNKLAMNTIAESSNAEAEHEQDNDNAVGSFPTPDVTSPVPQRLSSSSSGNSTADESSQMISRMPSGTVKSSVGSDEESAKLPHLKEVTEEPVPITNKDSKICIAEDEGKDLVKGVHIPSSETAYSSDESLCLEAEDGMSPDTRHTSSSRSSDDEPITINGEVPQMIDNGVSYPVSEATVVRVSSPTPVLSPSDKVITGHADSEHDAECSNSQHKNEECKEGSDNTSRPDEHQETKELSLYDYGDEEPVNV</sequence>
<dbReference type="InterPro" id="IPR010596">
    <property type="entry name" value="Methuselah_N_dom"/>
</dbReference>
<feature type="compositionally biased region" description="Polar residues" evidence="8">
    <location>
        <begin position="674"/>
        <end position="694"/>
    </location>
</feature>
<evidence type="ECO:0000256" key="1">
    <source>
        <dbReference type="ARBA" id="ARBA00004141"/>
    </source>
</evidence>
<evidence type="ECO:0000256" key="5">
    <source>
        <dbReference type="ARBA" id="ARBA00022989"/>
    </source>
</evidence>
<feature type="transmembrane region" description="Helical" evidence="9">
    <location>
        <begin position="579"/>
        <end position="599"/>
    </location>
</feature>
<feature type="compositionally biased region" description="Basic and acidic residues" evidence="8">
    <location>
        <begin position="793"/>
        <end position="804"/>
    </location>
</feature>
<dbReference type="Gene3D" id="1.20.1070.10">
    <property type="entry name" value="Rhodopsin 7-helix transmembrane proteins"/>
    <property type="match status" value="1"/>
</dbReference>
<feature type="compositionally biased region" description="Low complexity" evidence="8">
    <location>
        <begin position="695"/>
        <end position="707"/>
    </location>
</feature>
<feature type="domain" description="G-protein coupled receptors family 2 profile 2" evidence="10">
    <location>
        <begin position="371"/>
        <end position="628"/>
    </location>
</feature>
<dbReference type="GO" id="GO:0004930">
    <property type="term" value="F:G protein-coupled receptor activity"/>
    <property type="evidence" value="ECO:0007669"/>
    <property type="project" value="UniProtKB-KW"/>
</dbReference>
<feature type="transmembrane region" description="Helical" evidence="9">
    <location>
        <begin position="486"/>
        <end position="504"/>
    </location>
</feature>
<feature type="compositionally biased region" description="Basic and acidic residues" evidence="8">
    <location>
        <begin position="916"/>
        <end position="954"/>
    </location>
</feature>
<feature type="transmembrane region" description="Helical" evidence="9">
    <location>
        <begin position="373"/>
        <end position="396"/>
    </location>
</feature>
<feature type="region of interest" description="Disordered" evidence="8">
    <location>
        <begin position="849"/>
        <end position="966"/>
    </location>
</feature>
<dbReference type="PROSITE" id="PS50261">
    <property type="entry name" value="G_PROTEIN_RECEP_F2_4"/>
    <property type="match status" value="1"/>
</dbReference>
<evidence type="ECO:0000256" key="2">
    <source>
        <dbReference type="ARBA" id="ARBA00008979"/>
    </source>
</evidence>
<feature type="transmembrane region" description="Helical" evidence="9">
    <location>
        <begin position="448"/>
        <end position="466"/>
    </location>
</feature>
<dbReference type="GO" id="GO:0016020">
    <property type="term" value="C:membrane"/>
    <property type="evidence" value="ECO:0007669"/>
    <property type="project" value="UniProtKB-SubCell"/>
</dbReference>
<keyword evidence="5 9" id="KW-1133">Transmembrane helix</keyword>
<evidence type="ECO:0000256" key="4">
    <source>
        <dbReference type="ARBA" id="ARBA00022729"/>
    </source>
</evidence>
<dbReference type="PANTHER" id="PTHR46953">
    <property type="entry name" value="G-PROTEIN COUPLED RECEPTOR MTH-LIKE 1-RELATED"/>
    <property type="match status" value="1"/>
</dbReference>
<dbReference type="SUPFAM" id="SSF63877">
    <property type="entry name" value="Methuselah ectodomain"/>
    <property type="match status" value="1"/>
</dbReference>
<dbReference type="EMBL" id="MN460800">
    <property type="protein sequence ID" value="QPB73588.1"/>
    <property type="molecule type" value="mRNA"/>
</dbReference>
<dbReference type="InterPro" id="IPR036272">
    <property type="entry name" value="Methuselah_N_sf"/>
</dbReference>
<evidence type="ECO:0000313" key="11">
    <source>
        <dbReference type="EMBL" id="QPB73588.1"/>
    </source>
</evidence>
<dbReference type="CDD" id="cd15039">
    <property type="entry name" value="7tmB3_Methuselah-like"/>
    <property type="match status" value="1"/>
</dbReference>
<dbReference type="InterPro" id="IPR023311">
    <property type="entry name" value="Methusela_ecto_dom_2"/>
</dbReference>
<feature type="compositionally biased region" description="Polar residues" evidence="8">
    <location>
        <begin position="652"/>
        <end position="662"/>
    </location>
</feature>
<name>A0A7U3NUS1_PENJP</name>
<organism evidence="11">
    <name type="scientific">Penaeus japonicus</name>
    <name type="common">Kuruma prawn</name>
    <name type="synonym">Marsupenaeus japonicus</name>
    <dbReference type="NCBI Taxonomy" id="27405"/>
    <lineage>
        <taxon>Eukaryota</taxon>
        <taxon>Metazoa</taxon>
        <taxon>Ecdysozoa</taxon>
        <taxon>Arthropoda</taxon>
        <taxon>Crustacea</taxon>
        <taxon>Multicrustacea</taxon>
        <taxon>Malacostraca</taxon>
        <taxon>Eumalacostraca</taxon>
        <taxon>Eucarida</taxon>
        <taxon>Decapoda</taxon>
        <taxon>Dendrobranchiata</taxon>
        <taxon>Penaeoidea</taxon>
        <taxon>Penaeidae</taxon>
        <taxon>Penaeus</taxon>
    </lineage>
</organism>
<dbReference type="Pfam" id="PF06652">
    <property type="entry name" value="Methuselah_N"/>
    <property type="match status" value="1"/>
</dbReference>
<feature type="region of interest" description="Disordered" evidence="8">
    <location>
        <begin position="727"/>
        <end position="808"/>
    </location>
</feature>
<reference evidence="11" key="1">
    <citation type="submission" date="2019-09" db="EMBL/GenBank/DDBJ databases">
        <title>A methuselah-like receptor induces ROS generation and regulates intestinal microbiotic haemostasis in kuruma shrimp.</title>
        <authorList>
            <person name="Yang H.-T."/>
            <person name="He Z.-H."/>
            <person name="Zhao X.-F."/>
            <person name="Wang J.-X."/>
        </authorList>
    </citation>
    <scope>NUCLEOTIDE SEQUENCE</scope>
</reference>
<dbReference type="InterPro" id="IPR000832">
    <property type="entry name" value="GPCR_2_secretin-like"/>
</dbReference>
<evidence type="ECO:0000259" key="10">
    <source>
        <dbReference type="PROSITE" id="PS50261"/>
    </source>
</evidence>
<feature type="transmembrane region" description="Helical" evidence="9">
    <location>
        <begin position="534"/>
        <end position="558"/>
    </location>
</feature>
<dbReference type="Gene3D" id="2.170.180.11">
    <property type="entry name" value="Methuselah ectodomain, domain 2"/>
    <property type="match status" value="1"/>
</dbReference>
<feature type="compositionally biased region" description="Low complexity" evidence="8">
    <location>
        <begin position="663"/>
        <end position="673"/>
    </location>
</feature>
<comment type="similarity">
    <text evidence="2">Belongs to the G-protein coupled receptor 2 family. Mth subfamily.</text>
</comment>
<dbReference type="AlphaFoldDB" id="A0A7U3NUS1"/>
<keyword evidence="3 9" id="KW-0812">Transmembrane</keyword>
<dbReference type="PANTHER" id="PTHR46953:SF1">
    <property type="entry name" value="G-PROTEIN COUPLED RECEPTOR MTH-LIKE 1-RELATED"/>
    <property type="match status" value="1"/>
</dbReference>
<keyword evidence="4" id="KW-0732">Signal</keyword>
<evidence type="ECO:0000256" key="3">
    <source>
        <dbReference type="ARBA" id="ARBA00022692"/>
    </source>
</evidence>
<proteinExistence type="evidence at transcript level"/>
<keyword evidence="6" id="KW-0297">G-protein coupled receptor</keyword>
<protein>
    <submittedName>
        <fullName evidence="11">GPCR4</fullName>
    </submittedName>
</protein>
<feature type="compositionally biased region" description="Polar residues" evidence="8">
    <location>
        <begin position="750"/>
        <end position="776"/>
    </location>
</feature>
<evidence type="ECO:0000256" key="7">
    <source>
        <dbReference type="ARBA" id="ARBA00023136"/>
    </source>
</evidence>
<dbReference type="InterPro" id="IPR017981">
    <property type="entry name" value="GPCR_2-like_7TM"/>
</dbReference>
<evidence type="ECO:0000256" key="8">
    <source>
        <dbReference type="SAM" id="MobiDB-lite"/>
    </source>
</evidence>
<dbReference type="InterPro" id="IPR052808">
    <property type="entry name" value="GPCR_Mth-like"/>
</dbReference>
<keyword evidence="7 9" id="KW-0472">Membrane</keyword>
<feature type="region of interest" description="Disordered" evidence="8">
    <location>
        <begin position="652"/>
        <end position="715"/>
    </location>
</feature>
<comment type="subcellular location">
    <subcellularLocation>
        <location evidence="1">Membrane</location>
        <topology evidence="1">Multi-pass membrane protein</topology>
    </subcellularLocation>
</comment>